<feature type="region of interest" description="Disordered" evidence="1">
    <location>
        <begin position="1"/>
        <end position="102"/>
    </location>
</feature>
<keyword evidence="4" id="KW-1185">Reference proteome</keyword>
<feature type="compositionally biased region" description="Basic and acidic residues" evidence="1">
    <location>
        <begin position="286"/>
        <end position="314"/>
    </location>
</feature>
<feature type="transmembrane region" description="Helical" evidence="2">
    <location>
        <begin position="340"/>
        <end position="366"/>
    </location>
</feature>
<feature type="compositionally biased region" description="Low complexity" evidence="1">
    <location>
        <begin position="38"/>
        <end position="50"/>
    </location>
</feature>
<organism evidence="3 4">
    <name type="scientific">Pseudoclavibacter albus</name>
    <dbReference type="NCBI Taxonomy" id="272241"/>
    <lineage>
        <taxon>Bacteria</taxon>
        <taxon>Bacillati</taxon>
        <taxon>Actinomycetota</taxon>
        <taxon>Actinomycetes</taxon>
        <taxon>Micrococcales</taxon>
        <taxon>Microbacteriaceae</taxon>
        <taxon>Pseudoclavibacter</taxon>
    </lineage>
</organism>
<evidence type="ECO:0000256" key="2">
    <source>
        <dbReference type="SAM" id="Phobius"/>
    </source>
</evidence>
<comment type="caution">
    <text evidence="3">The sequence shown here is derived from an EMBL/GenBank/DDBJ whole genome shotgun (WGS) entry which is preliminary data.</text>
</comment>
<keyword evidence="2" id="KW-0812">Transmembrane</keyword>
<evidence type="ECO:0000313" key="3">
    <source>
        <dbReference type="EMBL" id="MCT2042319.1"/>
    </source>
</evidence>
<feature type="compositionally biased region" description="Low complexity" evidence="1">
    <location>
        <begin position="199"/>
        <end position="213"/>
    </location>
</feature>
<feature type="compositionally biased region" description="Acidic residues" evidence="1">
    <location>
        <begin position="187"/>
        <end position="198"/>
    </location>
</feature>
<name>A0ABT2HVH2_9MICO</name>
<evidence type="ECO:0000313" key="4">
    <source>
        <dbReference type="Proteomes" id="UP001525379"/>
    </source>
</evidence>
<sequence length="522" mass="55677">MTGDPQNRFPFDDGPQDTDVPAPRINEQQAPAPMADLGEPTGEAAPAAPERMGEVRDADLAQAHDAMAGEQQDAAQDDRLAHAVARSRTIDPDQGVNSTRSLDDVRDAYAAEQGARAESLDDIDCGAEADAFAMPAAAPAAEAHDDATQAAQHAPADQDDFEGEPTVAMDPEELAALRAERSGRDREDDELDGIDDTADAVYAPKPAAAPQPEAEGEPTLAGDLRAEAVAEHEQQDAVATDETVADGSHAGVATGTAAGGAAAIAAAAAAHRNHDGLDDADAVEGPDTHEEHRRRTVEIDRTRSDRAAAHRDDGTAFAPLSVQEDDEPLEKPAKRSNRGFGILIAFFSSLILGAAYAAVIALYRRLYTPQDDLMGTVMSFIPSAEFWMPVAVFFLFGILWALIVNRAGWWSYIIGGLLAGLATAAAYPFGYLVQQGINTGTWNFGAFQDALLKPEHLAPILIAFILGREIFTWVGGFAALRGRRLTKKHRTATSDYERALADREAARIEAKRDAADNEVQAR</sequence>
<feature type="transmembrane region" description="Helical" evidence="2">
    <location>
        <begin position="386"/>
        <end position="403"/>
    </location>
</feature>
<dbReference type="Proteomes" id="UP001525379">
    <property type="component" value="Unassembled WGS sequence"/>
</dbReference>
<feature type="transmembrane region" description="Helical" evidence="2">
    <location>
        <begin position="410"/>
        <end position="433"/>
    </location>
</feature>
<dbReference type="EMBL" id="JALXSQ010000007">
    <property type="protein sequence ID" value="MCT2042319.1"/>
    <property type="molecule type" value="Genomic_DNA"/>
</dbReference>
<dbReference type="RefSeq" id="WP_260103888.1">
    <property type="nucleotide sequence ID" value="NZ_JALXSQ010000007.1"/>
</dbReference>
<accession>A0ABT2HVH2</accession>
<gene>
    <name evidence="3" type="ORF">M3D15_03040</name>
</gene>
<keyword evidence="2" id="KW-1133">Transmembrane helix</keyword>
<protein>
    <recommendedName>
        <fullName evidence="5">ABC transporter</fullName>
    </recommendedName>
</protein>
<proteinExistence type="predicted"/>
<evidence type="ECO:0000256" key="1">
    <source>
        <dbReference type="SAM" id="MobiDB-lite"/>
    </source>
</evidence>
<feature type="region of interest" description="Disordered" evidence="1">
    <location>
        <begin position="276"/>
        <end position="332"/>
    </location>
</feature>
<feature type="region of interest" description="Disordered" evidence="1">
    <location>
        <begin position="136"/>
        <end position="222"/>
    </location>
</feature>
<keyword evidence="2" id="KW-0472">Membrane</keyword>
<reference evidence="3 4" key="1">
    <citation type="submission" date="2022-04" db="EMBL/GenBank/DDBJ databases">
        <title>Human microbiome associated bacterial genomes.</title>
        <authorList>
            <person name="Sandstrom S."/>
            <person name="Salamzade R."/>
            <person name="Kalan L.R."/>
        </authorList>
    </citation>
    <scope>NUCLEOTIDE SEQUENCE [LARGE SCALE GENOMIC DNA]</scope>
    <source>
        <strain evidence="4">p3-SID1799</strain>
    </source>
</reference>
<evidence type="ECO:0008006" key="5">
    <source>
        <dbReference type="Google" id="ProtNLM"/>
    </source>
</evidence>
<feature type="transmembrane region" description="Helical" evidence="2">
    <location>
        <begin position="457"/>
        <end position="480"/>
    </location>
</feature>